<feature type="region of interest" description="Disordered" evidence="1">
    <location>
        <begin position="121"/>
        <end position="153"/>
    </location>
</feature>
<evidence type="ECO:0000313" key="4">
    <source>
        <dbReference type="Proteomes" id="UP000324222"/>
    </source>
</evidence>
<feature type="region of interest" description="Disordered" evidence="1">
    <location>
        <begin position="231"/>
        <end position="268"/>
    </location>
</feature>
<name>A0A5B7EQZ2_PORTR</name>
<dbReference type="EMBL" id="VSRR010003548">
    <property type="protein sequence ID" value="MPC36562.1"/>
    <property type="molecule type" value="Genomic_DNA"/>
</dbReference>
<evidence type="ECO:0000256" key="1">
    <source>
        <dbReference type="SAM" id="MobiDB-lite"/>
    </source>
</evidence>
<sequence>MDPVMTMTMVVVVVVVVIVRRAGEGRYPGALKRYSHHQYDIGPLHAWQDPPLPALWVRAGTQVPPRGCPLGSSLLMYGGEVVRVVVCGVAGRRRAAEDATVTSRQTARTLYASQTMIRQADAGASRVQHKSHQRPSLERGSEGGHSASQPNYLRPFIGVRGGVTASRGKAERVAAGRTALIPGWCCNRYNPDKNLPLVVQPLFIGQFMTQRHRHYSRICSNSVSCTVPPEGVSGSNSFRSAEKCRHVDPPTAYRPPPSARIRDNADLD</sequence>
<comment type="caution">
    <text evidence="3">The sequence shown here is derived from an EMBL/GenBank/DDBJ whole genome shotgun (WGS) entry which is preliminary data.</text>
</comment>
<keyword evidence="2" id="KW-0732">Signal</keyword>
<dbReference type="AlphaFoldDB" id="A0A5B7EQZ2"/>
<feature type="signal peptide" evidence="2">
    <location>
        <begin position="1"/>
        <end position="25"/>
    </location>
</feature>
<dbReference type="Proteomes" id="UP000324222">
    <property type="component" value="Unassembled WGS sequence"/>
</dbReference>
<keyword evidence="4" id="KW-1185">Reference proteome</keyword>
<feature type="chain" id="PRO_5022729592" description="Secreted protein" evidence="2">
    <location>
        <begin position="26"/>
        <end position="268"/>
    </location>
</feature>
<evidence type="ECO:0000256" key="2">
    <source>
        <dbReference type="SAM" id="SignalP"/>
    </source>
</evidence>
<accession>A0A5B7EQZ2</accession>
<gene>
    <name evidence="3" type="ORF">E2C01_030025</name>
</gene>
<reference evidence="3 4" key="1">
    <citation type="submission" date="2019-05" db="EMBL/GenBank/DDBJ databases">
        <title>Another draft genome of Portunus trituberculatus and its Hox gene families provides insights of decapod evolution.</title>
        <authorList>
            <person name="Jeong J.-H."/>
            <person name="Song I."/>
            <person name="Kim S."/>
            <person name="Choi T."/>
            <person name="Kim D."/>
            <person name="Ryu S."/>
            <person name="Kim W."/>
        </authorList>
    </citation>
    <scope>NUCLEOTIDE SEQUENCE [LARGE SCALE GENOMIC DNA]</scope>
    <source>
        <tissue evidence="3">Muscle</tissue>
    </source>
</reference>
<evidence type="ECO:0008006" key="5">
    <source>
        <dbReference type="Google" id="ProtNLM"/>
    </source>
</evidence>
<proteinExistence type="predicted"/>
<evidence type="ECO:0000313" key="3">
    <source>
        <dbReference type="EMBL" id="MPC36562.1"/>
    </source>
</evidence>
<protein>
    <recommendedName>
        <fullName evidence="5">Secreted protein</fullName>
    </recommendedName>
</protein>
<organism evidence="3 4">
    <name type="scientific">Portunus trituberculatus</name>
    <name type="common">Swimming crab</name>
    <name type="synonym">Neptunus trituberculatus</name>
    <dbReference type="NCBI Taxonomy" id="210409"/>
    <lineage>
        <taxon>Eukaryota</taxon>
        <taxon>Metazoa</taxon>
        <taxon>Ecdysozoa</taxon>
        <taxon>Arthropoda</taxon>
        <taxon>Crustacea</taxon>
        <taxon>Multicrustacea</taxon>
        <taxon>Malacostraca</taxon>
        <taxon>Eumalacostraca</taxon>
        <taxon>Eucarida</taxon>
        <taxon>Decapoda</taxon>
        <taxon>Pleocyemata</taxon>
        <taxon>Brachyura</taxon>
        <taxon>Eubrachyura</taxon>
        <taxon>Portunoidea</taxon>
        <taxon>Portunidae</taxon>
        <taxon>Portuninae</taxon>
        <taxon>Portunus</taxon>
    </lineage>
</organism>